<dbReference type="SUPFAM" id="SSF103196">
    <property type="entry name" value="Roadblock/LC7 domain"/>
    <property type="match status" value="1"/>
</dbReference>
<organism evidence="1 2">
    <name type="scientific">Pseudomonas nitroreducens</name>
    <dbReference type="NCBI Taxonomy" id="46680"/>
    <lineage>
        <taxon>Bacteria</taxon>
        <taxon>Pseudomonadati</taxon>
        <taxon>Pseudomonadota</taxon>
        <taxon>Gammaproteobacteria</taxon>
        <taxon>Pseudomonadales</taxon>
        <taxon>Pseudomonadaceae</taxon>
        <taxon>Pseudomonas</taxon>
    </lineage>
</organism>
<dbReference type="AlphaFoldDB" id="A0A246FAD9"/>
<dbReference type="Gene3D" id="3.30.450.30">
    <property type="entry name" value="Dynein light chain 2a, cytoplasmic"/>
    <property type="match status" value="1"/>
</dbReference>
<gene>
    <name evidence="1" type="ORF">CEG18_10440</name>
</gene>
<dbReference type="RefSeq" id="WP_088417429.1">
    <property type="nucleotide sequence ID" value="NZ_NJBA01000003.1"/>
</dbReference>
<dbReference type="eggNOG" id="COG2018">
    <property type="taxonomic scope" value="Bacteria"/>
</dbReference>
<evidence type="ECO:0008006" key="3">
    <source>
        <dbReference type="Google" id="ProtNLM"/>
    </source>
</evidence>
<comment type="caution">
    <text evidence="1">The sequence shown here is derived from an EMBL/GenBank/DDBJ whole genome shotgun (WGS) entry which is preliminary data.</text>
</comment>
<sequence length="136" mass="14323">MEHALMSLPERLRSDAEQALDELGSSLGRLSAAVIATTDGFEVASRAGKGLEVSKLAAMACSISALGAMVGQESEVGPHQNVIVEASEGYIVIVDIPHPSHPMILNLVADREEMLGQVLYQAKRTATRLADLSLAG</sequence>
<dbReference type="EMBL" id="NJBA01000003">
    <property type="protein sequence ID" value="OWP51269.1"/>
    <property type="molecule type" value="Genomic_DNA"/>
</dbReference>
<reference evidence="1 2" key="1">
    <citation type="submission" date="2017-06" db="EMBL/GenBank/DDBJ databases">
        <title>Draft genome of Pseudomonas nitroreducens DF05.</title>
        <authorList>
            <person name="Iyer R."/>
        </authorList>
    </citation>
    <scope>NUCLEOTIDE SEQUENCE [LARGE SCALE GENOMIC DNA]</scope>
    <source>
        <strain evidence="1 2">DF05</strain>
    </source>
</reference>
<proteinExistence type="predicted"/>
<name>A0A246FAD9_PSENT</name>
<evidence type="ECO:0000313" key="2">
    <source>
        <dbReference type="Proteomes" id="UP000198145"/>
    </source>
</evidence>
<evidence type="ECO:0000313" key="1">
    <source>
        <dbReference type="EMBL" id="OWP51269.1"/>
    </source>
</evidence>
<accession>A0A246FAD9</accession>
<protein>
    <recommendedName>
        <fullName evidence="3">Roadblock/LAMTOR2 domain-containing protein</fullName>
    </recommendedName>
</protein>
<dbReference type="Proteomes" id="UP000198145">
    <property type="component" value="Unassembled WGS sequence"/>
</dbReference>
<dbReference type="STRING" id="46680.GCA_000807755_00091"/>